<feature type="chain" id="PRO_5035311351" evidence="3">
    <location>
        <begin position="27"/>
        <end position="761"/>
    </location>
</feature>
<keyword evidence="6" id="KW-1185">Reference proteome</keyword>
<keyword evidence="1 3" id="KW-0732">Signal</keyword>
<protein>
    <submittedName>
        <fullName evidence="5">S-layer homology domain-containing protein</fullName>
    </submittedName>
</protein>
<evidence type="ECO:0000256" key="3">
    <source>
        <dbReference type="SAM" id="SignalP"/>
    </source>
</evidence>
<evidence type="ECO:0000256" key="2">
    <source>
        <dbReference type="ARBA" id="ARBA00022737"/>
    </source>
</evidence>
<dbReference type="Pfam" id="PF00395">
    <property type="entry name" value="SLH"/>
    <property type="match status" value="1"/>
</dbReference>
<proteinExistence type="predicted"/>
<dbReference type="RefSeq" id="WP_212696753.1">
    <property type="nucleotide sequence ID" value="NZ_CP058649.1"/>
</dbReference>
<feature type="domain" description="SLH" evidence="4">
    <location>
        <begin position="86"/>
        <end position="149"/>
    </location>
</feature>
<evidence type="ECO:0000313" key="6">
    <source>
        <dbReference type="Proteomes" id="UP000683246"/>
    </source>
</evidence>
<keyword evidence="2" id="KW-0677">Repeat</keyword>
<evidence type="ECO:0000259" key="4">
    <source>
        <dbReference type="PROSITE" id="PS51272"/>
    </source>
</evidence>
<evidence type="ECO:0000313" key="5">
    <source>
        <dbReference type="EMBL" id="QUI21288.1"/>
    </source>
</evidence>
<reference evidence="5" key="1">
    <citation type="submission" date="2020-07" db="EMBL/GenBank/DDBJ databases">
        <title>Vallitalea pronyensis genome.</title>
        <authorList>
            <person name="Postec A."/>
        </authorList>
    </citation>
    <scope>NUCLEOTIDE SEQUENCE</scope>
    <source>
        <strain evidence="5">FatNI3</strain>
    </source>
</reference>
<organism evidence="5 6">
    <name type="scientific">Vallitalea pronyensis</name>
    <dbReference type="NCBI Taxonomy" id="1348613"/>
    <lineage>
        <taxon>Bacteria</taxon>
        <taxon>Bacillati</taxon>
        <taxon>Bacillota</taxon>
        <taxon>Clostridia</taxon>
        <taxon>Lachnospirales</taxon>
        <taxon>Vallitaleaceae</taxon>
        <taxon>Vallitalea</taxon>
    </lineage>
</organism>
<accession>A0A8J8MH87</accession>
<dbReference type="EMBL" id="CP058649">
    <property type="protein sequence ID" value="QUI21288.1"/>
    <property type="molecule type" value="Genomic_DNA"/>
</dbReference>
<feature type="signal peptide" evidence="3">
    <location>
        <begin position="1"/>
        <end position="26"/>
    </location>
</feature>
<dbReference type="PROSITE" id="PS51272">
    <property type="entry name" value="SLH"/>
    <property type="match status" value="1"/>
</dbReference>
<dbReference type="KEGG" id="vpy:HZI73_02860"/>
<dbReference type="Gene3D" id="2.60.40.1220">
    <property type="match status" value="3"/>
</dbReference>
<gene>
    <name evidence="5" type="ORF">HZI73_02860</name>
</gene>
<dbReference type="AlphaFoldDB" id="A0A8J8MH87"/>
<evidence type="ECO:0000256" key="1">
    <source>
        <dbReference type="ARBA" id="ARBA00022729"/>
    </source>
</evidence>
<sequence>MKLNKRLLVVVLLVFVLLNNSLCSFAAENKLDLNSKVDILNELNIVKGNGVSYDLDSQLSRAQAAAFIVRLLGEEEEVQDNKLKYMTTKFSDVSKEKWYAPYIGYCAEKGIINGYSNSSFGPDDTVGEQAFLKLVLVALGYVYNDDFTWSDVFAFSYGKGLVKDVSYSNGYKGNPKFNRGNVCELIFTALSMKHAETNMRMIERFIGKYIITKDKATEYKLVDDVLETSITSIKAVSENRIEVSFNESIHDFTTDNLLIYKTKDGHTLPVTSINKKEDQNTYIIEISKNQEVDEEYTLLIDRVVDFKGNSSTSFSKKFLGFRAEEVQSDFFKISKVVPVSNNIIYVYFTQPINDNALQTSYYTLLKDDIDVVKGNNSNIEVNKLSTSDNAVAIYFSNYIFTDEEYFAIAIDGNINSSYAVKLNDGKGDKVKFKSVTVANTPFEVDNCIQLNNKTVEIRFNKQVNPIIAKQVFSYYITDDTGYAIRVNNAIVVNEGQGAGKIVRLELEENLKVNKQYNVMINNMQDISRQFTINFKEYNFTSFYYSAKDIVIDAVIPLDESTLIVYIDEPVEQESAQSIANYQIHGVTNTSYVAIPSGVYYNKLEDPNKIKIYLPADKKLKASYTYNFRILTSLKDSMGNYQSTLKNYKFVQNTSISMDTKISEAKVVGENTIKLSFSKEIAKNFINVNNSNYTLTYIDNGLEYNKIPISTSYINPTTIILKFDALDIERQYTITYGKLVDFGNNETINTNKKNKMVVTIGN</sequence>
<dbReference type="Proteomes" id="UP000683246">
    <property type="component" value="Chromosome"/>
</dbReference>
<dbReference type="InterPro" id="IPR001119">
    <property type="entry name" value="SLH_dom"/>
</dbReference>
<name>A0A8J8MH87_9FIRM</name>
<dbReference type="InterPro" id="IPR014755">
    <property type="entry name" value="Cu-Rt/internalin_Ig-like"/>
</dbReference>